<feature type="non-terminal residue" evidence="2">
    <location>
        <position position="1"/>
    </location>
</feature>
<dbReference type="AlphaFoldDB" id="A0ABD0Q9C5"/>
<accession>A0ABD0Q9C5</accession>
<evidence type="ECO:0000313" key="2">
    <source>
        <dbReference type="EMBL" id="KAL0182298.1"/>
    </source>
</evidence>
<feature type="region of interest" description="Disordered" evidence="1">
    <location>
        <begin position="53"/>
        <end position="107"/>
    </location>
</feature>
<keyword evidence="3" id="KW-1185">Reference proteome</keyword>
<dbReference type="Proteomes" id="UP001529510">
    <property type="component" value="Unassembled WGS sequence"/>
</dbReference>
<protein>
    <submittedName>
        <fullName evidence="2">Uncharacterized protein</fullName>
    </submittedName>
</protein>
<evidence type="ECO:0000256" key="1">
    <source>
        <dbReference type="SAM" id="MobiDB-lite"/>
    </source>
</evidence>
<comment type="caution">
    <text evidence="2">The sequence shown here is derived from an EMBL/GenBank/DDBJ whole genome shotgun (WGS) entry which is preliminary data.</text>
</comment>
<sequence length="153" mass="17228">PFLHHGSSLRRLHRGSPSWLHPSVPPWLLPPSSPPWTLLVIFLTVIRPPPKLPSVINKPSPRRATEPRIDPSELVREPATEHASVEEARERKGLKERPVHCTSAESEIPLDSKDLKDSYLDLYADMAALLSYRHSHITLHPGQYLDGRPPGKT</sequence>
<name>A0ABD0Q9C5_CIRMR</name>
<gene>
    <name evidence="2" type="ORF">M9458_021673</name>
</gene>
<proteinExistence type="predicted"/>
<reference evidence="2 3" key="1">
    <citation type="submission" date="2024-05" db="EMBL/GenBank/DDBJ databases">
        <title>Genome sequencing and assembly of Indian major carp, Cirrhinus mrigala (Hamilton, 1822).</title>
        <authorList>
            <person name="Mohindra V."/>
            <person name="Chowdhury L.M."/>
            <person name="Lal K."/>
            <person name="Jena J.K."/>
        </authorList>
    </citation>
    <scope>NUCLEOTIDE SEQUENCE [LARGE SCALE GENOMIC DNA]</scope>
    <source>
        <strain evidence="2">CM1030</strain>
        <tissue evidence="2">Blood</tissue>
    </source>
</reference>
<dbReference type="EMBL" id="JAMKFB020000010">
    <property type="protein sequence ID" value="KAL0182298.1"/>
    <property type="molecule type" value="Genomic_DNA"/>
</dbReference>
<feature type="non-terminal residue" evidence="2">
    <location>
        <position position="153"/>
    </location>
</feature>
<evidence type="ECO:0000313" key="3">
    <source>
        <dbReference type="Proteomes" id="UP001529510"/>
    </source>
</evidence>
<organism evidence="2 3">
    <name type="scientific">Cirrhinus mrigala</name>
    <name type="common">Mrigala</name>
    <dbReference type="NCBI Taxonomy" id="683832"/>
    <lineage>
        <taxon>Eukaryota</taxon>
        <taxon>Metazoa</taxon>
        <taxon>Chordata</taxon>
        <taxon>Craniata</taxon>
        <taxon>Vertebrata</taxon>
        <taxon>Euteleostomi</taxon>
        <taxon>Actinopterygii</taxon>
        <taxon>Neopterygii</taxon>
        <taxon>Teleostei</taxon>
        <taxon>Ostariophysi</taxon>
        <taxon>Cypriniformes</taxon>
        <taxon>Cyprinidae</taxon>
        <taxon>Labeoninae</taxon>
        <taxon>Labeonini</taxon>
        <taxon>Cirrhinus</taxon>
    </lineage>
</organism>
<feature type="compositionally biased region" description="Basic and acidic residues" evidence="1">
    <location>
        <begin position="63"/>
        <end position="99"/>
    </location>
</feature>